<dbReference type="RefSeq" id="WP_016179721.1">
    <property type="nucleotide sequence ID" value="NZ_JAJCJG010000035.1"/>
</dbReference>
<evidence type="ECO:0000256" key="1">
    <source>
        <dbReference type="ARBA" id="ARBA00023235"/>
    </source>
</evidence>
<reference evidence="2 3" key="1">
    <citation type="submission" date="2018-12" db="EMBL/GenBank/DDBJ databases">
        <title>A novel vanA-carrying plasmid in a clinical isolate of Enterococcus avium.</title>
        <authorList>
            <person name="Bernasconi O.J."/>
            <person name="Luzzaro F."/>
            <person name="Endimiani A."/>
        </authorList>
    </citation>
    <scope>NUCLEOTIDE SEQUENCE [LARGE SCALE GENOMIC DNA]</scope>
    <source>
        <strain evidence="2 3">LC0559/18</strain>
    </source>
</reference>
<comment type="caution">
    <text evidence="2">The sequence shown here is derived from an EMBL/GenBank/DDBJ whole genome shotgun (WGS) entry which is preliminary data.</text>
</comment>
<dbReference type="EMBL" id="RYZS01000001">
    <property type="protein sequence ID" value="RVU96464.1"/>
    <property type="molecule type" value="Genomic_DNA"/>
</dbReference>
<dbReference type="Gene3D" id="3.20.20.70">
    <property type="entry name" value="Aldolase class I"/>
    <property type="match status" value="1"/>
</dbReference>
<dbReference type="SUPFAM" id="SSF51351">
    <property type="entry name" value="Triosephosphate isomerase (TIM)"/>
    <property type="match status" value="1"/>
</dbReference>
<dbReference type="Pfam" id="PF00121">
    <property type="entry name" value="TIM"/>
    <property type="match status" value="1"/>
</dbReference>
<dbReference type="PROSITE" id="PS51440">
    <property type="entry name" value="TIM_2"/>
    <property type="match status" value="1"/>
</dbReference>
<evidence type="ECO:0000313" key="3">
    <source>
        <dbReference type="Proteomes" id="UP000288388"/>
    </source>
</evidence>
<dbReference type="Proteomes" id="UP000288388">
    <property type="component" value="Unassembled WGS sequence"/>
</dbReference>
<dbReference type="NCBIfam" id="NF003302">
    <property type="entry name" value="PRK04302.1"/>
    <property type="match status" value="1"/>
</dbReference>
<proteinExistence type="predicted"/>
<evidence type="ECO:0000313" key="2">
    <source>
        <dbReference type="EMBL" id="RVU96464.1"/>
    </source>
</evidence>
<dbReference type="GO" id="GO:0004807">
    <property type="term" value="F:triose-phosphate isomerase activity"/>
    <property type="evidence" value="ECO:0007669"/>
    <property type="project" value="UniProtKB-EC"/>
</dbReference>
<sequence length="225" mass="24183">MMKREAITPPFFTVSPKSYLVGNELLELAKLTDQYAKEHESTIFFVAPATELVNIVQNTEHVIVTAQTADANGLGRGMGRTILESLKENGVQATFLNHMEHQLTIKELSTTIIRAKELGIITIVCADTPDEAAAVAMLDPDIVLCEPNHLVGTGTLSDEKYIADTMAAVRKVNPDILIMEGAGITCGADVRRLIRLGAQGTGISSTLALAENKAELLSDLLGALR</sequence>
<dbReference type="InterPro" id="IPR035990">
    <property type="entry name" value="TIM_sf"/>
</dbReference>
<dbReference type="EC" id="5.3.1.1" evidence="2"/>
<dbReference type="InterPro" id="IPR000652">
    <property type="entry name" value="Triosephosphate_isomerase"/>
</dbReference>
<accession>A0A2N8PYT3</accession>
<dbReference type="AlphaFoldDB" id="A0A2N8PYT3"/>
<organism evidence="2 3">
    <name type="scientific">Enterococcus avium</name>
    <name type="common">Streptococcus avium</name>
    <dbReference type="NCBI Taxonomy" id="33945"/>
    <lineage>
        <taxon>Bacteria</taxon>
        <taxon>Bacillati</taxon>
        <taxon>Bacillota</taxon>
        <taxon>Bacilli</taxon>
        <taxon>Lactobacillales</taxon>
        <taxon>Enterococcaceae</taxon>
        <taxon>Enterococcus</taxon>
    </lineage>
</organism>
<keyword evidence="1 2" id="KW-0413">Isomerase</keyword>
<dbReference type="InterPro" id="IPR013785">
    <property type="entry name" value="Aldolase_TIM"/>
</dbReference>
<name>A0A2N8PYT3_ENTAV</name>
<protein>
    <submittedName>
        <fullName evidence="2">Triose-phosphate isomerase</fullName>
        <ecNumber evidence="2">5.3.1.1</ecNumber>
    </submittedName>
</protein>
<gene>
    <name evidence="2" type="ORF">EK398_17410</name>
</gene>